<evidence type="ECO:0000259" key="1">
    <source>
        <dbReference type="Pfam" id="PF01738"/>
    </source>
</evidence>
<dbReference type="Proteomes" id="UP001652445">
    <property type="component" value="Unassembled WGS sequence"/>
</dbReference>
<dbReference type="Pfam" id="PF01738">
    <property type="entry name" value="DLH"/>
    <property type="match status" value="1"/>
</dbReference>
<evidence type="ECO:0000313" key="3">
    <source>
        <dbReference type="Proteomes" id="UP001652445"/>
    </source>
</evidence>
<organism evidence="2 3">
    <name type="scientific">Paenibacillus baimaensis</name>
    <dbReference type="NCBI Taxonomy" id="2982185"/>
    <lineage>
        <taxon>Bacteria</taxon>
        <taxon>Bacillati</taxon>
        <taxon>Bacillota</taxon>
        <taxon>Bacilli</taxon>
        <taxon>Bacillales</taxon>
        <taxon>Paenibacillaceae</taxon>
        <taxon>Paenibacillus</taxon>
    </lineage>
</organism>
<dbReference type="InterPro" id="IPR002925">
    <property type="entry name" value="Dienelactn_hydro"/>
</dbReference>
<dbReference type="GO" id="GO:0016787">
    <property type="term" value="F:hydrolase activity"/>
    <property type="evidence" value="ECO:0007669"/>
    <property type="project" value="UniProtKB-KW"/>
</dbReference>
<dbReference type="RefSeq" id="WP_262688010.1">
    <property type="nucleotide sequence ID" value="NZ_JAOQIO010000113.1"/>
</dbReference>
<comment type="caution">
    <text evidence="2">The sequence shown here is derived from an EMBL/GenBank/DDBJ whole genome shotgun (WGS) entry which is preliminary data.</text>
</comment>
<dbReference type="PANTHER" id="PTHR46623:SF6">
    <property type="entry name" value="ALPHA_BETA-HYDROLASES SUPERFAMILY PROTEIN"/>
    <property type="match status" value="1"/>
</dbReference>
<dbReference type="InterPro" id="IPR051049">
    <property type="entry name" value="Dienelactone_hydrolase-like"/>
</dbReference>
<dbReference type="EMBL" id="JAOQIO010000113">
    <property type="protein sequence ID" value="MCU6797192.1"/>
    <property type="molecule type" value="Genomic_DNA"/>
</dbReference>
<accession>A0ABT2URA7</accession>
<dbReference type="InterPro" id="IPR029058">
    <property type="entry name" value="AB_hydrolase_fold"/>
</dbReference>
<keyword evidence="2" id="KW-0378">Hydrolase</keyword>
<name>A0ABT2URA7_9BACL</name>
<feature type="domain" description="Dienelactone hydrolase" evidence="1">
    <location>
        <begin position="18"/>
        <end position="271"/>
    </location>
</feature>
<proteinExistence type="predicted"/>
<dbReference type="Gene3D" id="3.40.50.1820">
    <property type="entry name" value="alpha/beta hydrolase"/>
    <property type="match status" value="1"/>
</dbReference>
<dbReference type="SUPFAM" id="SSF53474">
    <property type="entry name" value="alpha/beta-Hydrolases"/>
    <property type="match status" value="1"/>
</dbReference>
<sequence>MGLQGEWVQYGDHQQYSGYLVLPEGPAPLAKPAVLVIQEIWGVDPHIQDLTSRFAQAGFIAFAPDLFHQAGGKPPQLQEQRIEDAKRFLDTLPPAAWRDPQARDAALHALPEAQGQAIGETLELIFAAGTKAAAYVAVLEASAGFLREYESGSRRRPVAAVGYCLGGMLSAQLATRDAELRGAVVFYGNLPQAEQVAQLDCPVLGFFGELDTRITDQVPAFAEAMKQQGKAFDYRIYEGAPHAFANDTRASYRAEPAQDSFAKTLTFMREHLTTLE</sequence>
<protein>
    <submittedName>
        <fullName evidence="2">Dienelactone hydrolase family protein</fullName>
    </submittedName>
</protein>
<dbReference type="PANTHER" id="PTHR46623">
    <property type="entry name" value="CARBOXYMETHYLENEBUTENOLIDASE-RELATED"/>
    <property type="match status" value="1"/>
</dbReference>
<gene>
    <name evidence="2" type="ORF">OB236_34190</name>
</gene>
<evidence type="ECO:0000313" key="2">
    <source>
        <dbReference type="EMBL" id="MCU6797192.1"/>
    </source>
</evidence>
<keyword evidence="3" id="KW-1185">Reference proteome</keyword>
<reference evidence="2 3" key="1">
    <citation type="submission" date="2022-09" db="EMBL/GenBank/DDBJ databases">
        <authorList>
            <person name="Han X.L."/>
            <person name="Wang Q."/>
            <person name="Lu T."/>
        </authorList>
    </citation>
    <scope>NUCLEOTIDE SEQUENCE [LARGE SCALE GENOMIC DNA]</scope>
    <source>
        <strain evidence="2 3">WQ 127069</strain>
    </source>
</reference>